<evidence type="ECO:0000256" key="3">
    <source>
        <dbReference type="ARBA" id="ARBA00022679"/>
    </source>
</evidence>
<dbReference type="InterPro" id="IPR015422">
    <property type="entry name" value="PyrdxlP-dep_Trfase_small"/>
</dbReference>
<evidence type="ECO:0000256" key="4">
    <source>
        <dbReference type="ARBA" id="ARBA00022898"/>
    </source>
</evidence>
<name>A0A7C0TZL1_THELI</name>
<dbReference type="PANTHER" id="PTHR42885:SF2">
    <property type="entry name" value="HISTIDINOL-PHOSPHATE AMINOTRANSFERASE"/>
    <property type="match status" value="1"/>
</dbReference>
<comment type="similarity">
    <text evidence="5">Belongs to the class-I pyridoxal-phosphate-dependent aminotransferase family.</text>
</comment>
<evidence type="ECO:0000259" key="6">
    <source>
        <dbReference type="Pfam" id="PF00155"/>
    </source>
</evidence>
<dbReference type="InterPro" id="IPR004839">
    <property type="entry name" value="Aminotransferase_I/II_large"/>
</dbReference>
<dbReference type="Gene3D" id="3.90.1150.10">
    <property type="entry name" value="Aspartate Aminotransferase, domain 1"/>
    <property type="match status" value="1"/>
</dbReference>
<dbReference type="Gene3D" id="3.40.640.10">
    <property type="entry name" value="Type I PLP-dependent aspartate aminotransferase-like (Major domain)"/>
    <property type="match status" value="1"/>
</dbReference>
<sequence>MSFKRKFRKSLFEFEKKSYVKESTPKNLLDCSLGTNPFGFPEEILREIELESFDLSNYPSPYNDLLRESLVEYWEDAFSKDEVFISSGSIGCLEKINKFAISEGSRVLGYVPQFQEYITEVKLMGGIYEYVALKEEKDFEFIPEELMEKITEEHVLAYIDNPNNPTGQVIPLDIIEEIVKKAASKDVIVLVDEAYGDFMDKENSAINLDYQNLIVVRSFSKGLGLANLRIGYVVIKGEELRELYSKVNLPFQVSTLAERIAVKVLEHPEFLKESIRKISEEKKKMVDHLKKAGFKVAKTEMSVPILLAGKKGLDTYNYLLQKGILAVNGADFLGVDPSYVRIRIPEKAETFIKQL</sequence>
<accession>A0A7C0TZL1</accession>
<dbReference type="AlphaFoldDB" id="A0A7C0TZL1"/>
<reference evidence="7" key="1">
    <citation type="journal article" date="2020" name="mSystems">
        <title>Genome- and Community-Level Interaction Insights into Carbon Utilization and Element Cycling Functions of Hydrothermarchaeota in Hydrothermal Sediment.</title>
        <authorList>
            <person name="Zhou Z."/>
            <person name="Liu Y."/>
            <person name="Xu W."/>
            <person name="Pan J."/>
            <person name="Luo Z.H."/>
            <person name="Li M."/>
        </authorList>
    </citation>
    <scope>NUCLEOTIDE SEQUENCE [LARGE SCALE GENOMIC DNA]</scope>
    <source>
        <strain evidence="7">HyVt-151</strain>
    </source>
</reference>
<evidence type="ECO:0000256" key="5">
    <source>
        <dbReference type="RuleBase" id="RU000481"/>
    </source>
</evidence>
<keyword evidence="3 5" id="KW-0808">Transferase</keyword>
<dbReference type="EMBL" id="DQYG01000177">
    <property type="protein sequence ID" value="HDD31796.1"/>
    <property type="molecule type" value="Genomic_DNA"/>
</dbReference>
<comment type="caution">
    <text evidence="7">The sequence shown here is derived from an EMBL/GenBank/DDBJ whole genome shotgun (WGS) entry which is preliminary data.</text>
</comment>
<dbReference type="PROSITE" id="PS00105">
    <property type="entry name" value="AA_TRANSFER_CLASS_1"/>
    <property type="match status" value="1"/>
</dbReference>
<comment type="cofactor">
    <cofactor evidence="1 5">
        <name>pyridoxal 5'-phosphate</name>
        <dbReference type="ChEBI" id="CHEBI:597326"/>
    </cofactor>
</comment>
<keyword evidence="4" id="KW-0663">Pyridoxal phosphate</keyword>
<feature type="domain" description="Aminotransferase class I/classII large" evidence="6">
    <location>
        <begin position="33"/>
        <end position="344"/>
    </location>
</feature>
<dbReference type="InterPro" id="IPR004838">
    <property type="entry name" value="NHTrfase_class1_PyrdxlP-BS"/>
</dbReference>
<evidence type="ECO:0000313" key="7">
    <source>
        <dbReference type="EMBL" id="HDD31796.1"/>
    </source>
</evidence>
<evidence type="ECO:0000256" key="2">
    <source>
        <dbReference type="ARBA" id="ARBA00022576"/>
    </source>
</evidence>
<protein>
    <recommendedName>
        <fullName evidence="5">Aminotransferase</fullName>
        <ecNumber evidence="5">2.6.1.-</ecNumber>
    </recommendedName>
</protein>
<dbReference type="EC" id="2.6.1.-" evidence="5"/>
<proteinExistence type="inferred from homology"/>
<dbReference type="SUPFAM" id="SSF53383">
    <property type="entry name" value="PLP-dependent transferases"/>
    <property type="match status" value="1"/>
</dbReference>
<dbReference type="InterPro" id="IPR015421">
    <property type="entry name" value="PyrdxlP-dep_Trfase_major"/>
</dbReference>
<dbReference type="GO" id="GO:0030170">
    <property type="term" value="F:pyridoxal phosphate binding"/>
    <property type="evidence" value="ECO:0007669"/>
    <property type="project" value="InterPro"/>
</dbReference>
<dbReference type="InterPro" id="IPR015424">
    <property type="entry name" value="PyrdxlP-dep_Trfase"/>
</dbReference>
<dbReference type="GO" id="GO:0008483">
    <property type="term" value="F:transaminase activity"/>
    <property type="evidence" value="ECO:0007669"/>
    <property type="project" value="UniProtKB-KW"/>
</dbReference>
<dbReference type="Proteomes" id="UP000886210">
    <property type="component" value="Unassembled WGS sequence"/>
</dbReference>
<keyword evidence="2 5" id="KW-0032">Aminotransferase</keyword>
<dbReference type="CDD" id="cd00609">
    <property type="entry name" value="AAT_like"/>
    <property type="match status" value="1"/>
</dbReference>
<evidence type="ECO:0000256" key="1">
    <source>
        <dbReference type="ARBA" id="ARBA00001933"/>
    </source>
</evidence>
<dbReference type="Pfam" id="PF00155">
    <property type="entry name" value="Aminotran_1_2"/>
    <property type="match status" value="1"/>
</dbReference>
<organism evidence="7">
    <name type="scientific">Thermococcus litoralis</name>
    <dbReference type="NCBI Taxonomy" id="2265"/>
    <lineage>
        <taxon>Archaea</taxon>
        <taxon>Methanobacteriati</taxon>
        <taxon>Methanobacteriota</taxon>
        <taxon>Thermococci</taxon>
        <taxon>Thermococcales</taxon>
        <taxon>Thermococcaceae</taxon>
        <taxon>Thermococcus</taxon>
    </lineage>
</organism>
<gene>
    <name evidence="7" type="ORF">ENF72_04180</name>
</gene>
<dbReference type="PANTHER" id="PTHR42885">
    <property type="entry name" value="HISTIDINOL-PHOSPHATE AMINOTRANSFERASE-RELATED"/>
    <property type="match status" value="1"/>
</dbReference>